<comment type="caution">
    <text evidence="3">The sequence shown here is derived from an EMBL/GenBank/DDBJ whole genome shotgun (WGS) entry which is preliminary data.</text>
</comment>
<organism evidence="3 4">
    <name type="scientific">Stentor coeruleus</name>
    <dbReference type="NCBI Taxonomy" id="5963"/>
    <lineage>
        <taxon>Eukaryota</taxon>
        <taxon>Sar</taxon>
        <taxon>Alveolata</taxon>
        <taxon>Ciliophora</taxon>
        <taxon>Postciliodesmatophora</taxon>
        <taxon>Heterotrichea</taxon>
        <taxon>Heterotrichida</taxon>
        <taxon>Stentoridae</taxon>
        <taxon>Stentor</taxon>
    </lineage>
</organism>
<dbReference type="InterPro" id="IPR011990">
    <property type="entry name" value="TPR-like_helical_dom_sf"/>
</dbReference>
<dbReference type="PANTHER" id="PTHR10098:SF108">
    <property type="entry name" value="TETRATRICOPEPTIDE REPEAT PROTEIN 28"/>
    <property type="match status" value="1"/>
</dbReference>
<feature type="compositionally biased region" description="Basic residues" evidence="2">
    <location>
        <begin position="311"/>
        <end position="330"/>
    </location>
</feature>
<evidence type="ECO:0000256" key="2">
    <source>
        <dbReference type="SAM" id="MobiDB-lite"/>
    </source>
</evidence>
<evidence type="ECO:0000313" key="3">
    <source>
        <dbReference type="EMBL" id="OMJ93544.1"/>
    </source>
</evidence>
<keyword evidence="4" id="KW-1185">Reference proteome</keyword>
<accession>A0A1R2CX06</accession>
<protein>
    <submittedName>
        <fullName evidence="3">Uncharacterized protein</fullName>
    </submittedName>
</protein>
<dbReference type="OrthoDB" id="1658288at2759"/>
<dbReference type="Gene3D" id="1.25.40.10">
    <property type="entry name" value="Tetratricopeptide repeat domain"/>
    <property type="match status" value="1"/>
</dbReference>
<dbReference type="PROSITE" id="PS50005">
    <property type="entry name" value="TPR"/>
    <property type="match status" value="1"/>
</dbReference>
<dbReference type="EMBL" id="MPUH01000041">
    <property type="protein sequence ID" value="OMJ93544.1"/>
    <property type="molecule type" value="Genomic_DNA"/>
</dbReference>
<sequence>MINYDDYIVNYNKQAMLALKNDQISLAVNLLNQAEDILKRKSITNLPKLQGLTYNNLGCFYKRTGDYPRAIKYFQKSLNKYEKENPDFINQAGTHLNLCAVYSILVDHKKALNHALLALGLLKLVEIDPDIPPNPSSDFFTKPDEKTQFLIKKPNPYIFTLVMAYYNAGLEFENVSDYTKALIYYTKAKNHAISTLGESHKLTSKVIERLQVLQGKMNICHINPTIIINNNRRGPKSISTSFTPKPKKRMIRPNRTPMISRNYKAMRIDSPFIGIKDQSQASSYIDKRKNKRFNYSITPIMPGSNRSYSKSPKRVKTSLGSRKKRGKPHVRKNEDDCKNRKIFSKKKVGFLDKGKWG</sequence>
<feature type="region of interest" description="Disordered" evidence="2">
    <location>
        <begin position="299"/>
        <end position="339"/>
    </location>
</feature>
<feature type="repeat" description="TPR" evidence="1">
    <location>
        <begin position="51"/>
        <end position="84"/>
    </location>
</feature>
<dbReference type="SUPFAM" id="SSF48452">
    <property type="entry name" value="TPR-like"/>
    <property type="match status" value="1"/>
</dbReference>
<dbReference type="PANTHER" id="PTHR10098">
    <property type="entry name" value="RAPSYN-RELATED"/>
    <property type="match status" value="1"/>
</dbReference>
<dbReference type="Pfam" id="PF13374">
    <property type="entry name" value="TPR_10"/>
    <property type="match status" value="1"/>
</dbReference>
<gene>
    <name evidence="3" type="ORF">SteCoe_3527</name>
</gene>
<keyword evidence="1" id="KW-0802">TPR repeat</keyword>
<dbReference type="InterPro" id="IPR019734">
    <property type="entry name" value="TPR_rpt"/>
</dbReference>
<dbReference type="Proteomes" id="UP000187209">
    <property type="component" value="Unassembled WGS sequence"/>
</dbReference>
<evidence type="ECO:0000256" key="1">
    <source>
        <dbReference type="PROSITE-ProRule" id="PRU00339"/>
    </source>
</evidence>
<evidence type="ECO:0000313" key="4">
    <source>
        <dbReference type="Proteomes" id="UP000187209"/>
    </source>
</evidence>
<dbReference type="SMART" id="SM00028">
    <property type="entry name" value="TPR"/>
    <property type="match status" value="2"/>
</dbReference>
<name>A0A1R2CX06_9CILI</name>
<reference evidence="3 4" key="1">
    <citation type="submission" date="2016-11" db="EMBL/GenBank/DDBJ databases">
        <title>The macronuclear genome of Stentor coeruleus: a giant cell with tiny introns.</title>
        <authorList>
            <person name="Slabodnick M."/>
            <person name="Ruby J.G."/>
            <person name="Reiff S.B."/>
            <person name="Swart E.C."/>
            <person name="Gosai S."/>
            <person name="Prabakaran S."/>
            <person name="Witkowska E."/>
            <person name="Larue G.E."/>
            <person name="Fisher S."/>
            <person name="Freeman R.M."/>
            <person name="Gunawardena J."/>
            <person name="Chu W."/>
            <person name="Stover N.A."/>
            <person name="Gregory B.D."/>
            <person name="Nowacki M."/>
            <person name="Derisi J."/>
            <person name="Roy S.W."/>
            <person name="Marshall W.F."/>
            <person name="Sood P."/>
        </authorList>
    </citation>
    <scope>NUCLEOTIDE SEQUENCE [LARGE SCALE GENOMIC DNA]</scope>
    <source>
        <strain evidence="3">WM001</strain>
    </source>
</reference>
<dbReference type="AlphaFoldDB" id="A0A1R2CX06"/>
<proteinExistence type="predicted"/>